<proteinExistence type="inferred from homology"/>
<comment type="similarity">
    <text evidence="2">Belongs to the TspO/BZRP family.</text>
</comment>
<evidence type="ECO:0000256" key="4">
    <source>
        <dbReference type="ARBA" id="ARBA00022989"/>
    </source>
</evidence>
<dbReference type="EMBL" id="CAACVS010000107">
    <property type="protein sequence ID" value="VEU36883.1"/>
    <property type="molecule type" value="Genomic_DNA"/>
</dbReference>
<gene>
    <name evidence="9" type="ORF">PSNMU_V1.4_AUG-EV-PASAV3_0036590</name>
</gene>
<evidence type="ECO:0000256" key="3">
    <source>
        <dbReference type="ARBA" id="ARBA00022692"/>
    </source>
</evidence>
<dbReference type="Pfam" id="PF03073">
    <property type="entry name" value="TspO_MBR"/>
    <property type="match status" value="1"/>
</dbReference>
<dbReference type="Gene3D" id="1.20.1260.100">
    <property type="entry name" value="TspO/MBR protein"/>
    <property type="match status" value="1"/>
</dbReference>
<feature type="region of interest" description="Disordered" evidence="6">
    <location>
        <begin position="74"/>
        <end position="101"/>
    </location>
</feature>
<feature type="transmembrane region" description="Helical" evidence="7">
    <location>
        <begin position="541"/>
        <end position="562"/>
    </location>
</feature>
<accession>A0A448Z492</accession>
<protein>
    <recommendedName>
        <fullName evidence="11">ABC transmembrane type-1 domain-containing protein</fullName>
    </recommendedName>
</protein>
<reference evidence="9 10" key="1">
    <citation type="submission" date="2019-01" db="EMBL/GenBank/DDBJ databases">
        <authorList>
            <person name="Ferrante I. M."/>
        </authorList>
    </citation>
    <scope>NUCLEOTIDE SEQUENCE [LARGE SCALE GENOMIC DNA]</scope>
    <source>
        <strain evidence="9 10">B856</strain>
    </source>
</reference>
<feature type="transmembrane region" description="Helical" evidence="7">
    <location>
        <begin position="568"/>
        <end position="590"/>
    </location>
</feature>
<dbReference type="InterPro" id="IPR004307">
    <property type="entry name" value="TspO_MBR"/>
</dbReference>
<feature type="signal peptide" evidence="8">
    <location>
        <begin position="1"/>
        <end position="20"/>
    </location>
</feature>
<evidence type="ECO:0000313" key="10">
    <source>
        <dbReference type="Proteomes" id="UP000291116"/>
    </source>
</evidence>
<feature type="compositionally biased region" description="Low complexity" evidence="6">
    <location>
        <begin position="74"/>
        <end position="85"/>
    </location>
</feature>
<dbReference type="InterPro" id="IPR038330">
    <property type="entry name" value="TspO/MBR-related_sf"/>
</dbReference>
<organism evidence="9 10">
    <name type="scientific">Pseudo-nitzschia multistriata</name>
    <dbReference type="NCBI Taxonomy" id="183589"/>
    <lineage>
        <taxon>Eukaryota</taxon>
        <taxon>Sar</taxon>
        <taxon>Stramenopiles</taxon>
        <taxon>Ochrophyta</taxon>
        <taxon>Bacillariophyta</taxon>
        <taxon>Bacillariophyceae</taxon>
        <taxon>Bacillariophycidae</taxon>
        <taxon>Bacillariales</taxon>
        <taxon>Bacillariaceae</taxon>
        <taxon>Pseudo-nitzschia</taxon>
    </lineage>
</organism>
<keyword evidence="5 7" id="KW-0472">Membrane</keyword>
<evidence type="ECO:0000256" key="6">
    <source>
        <dbReference type="SAM" id="MobiDB-lite"/>
    </source>
</evidence>
<evidence type="ECO:0000256" key="5">
    <source>
        <dbReference type="ARBA" id="ARBA00023136"/>
    </source>
</evidence>
<evidence type="ECO:0000256" key="7">
    <source>
        <dbReference type="SAM" id="Phobius"/>
    </source>
</evidence>
<dbReference type="AlphaFoldDB" id="A0A448Z492"/>
<evidence type="ECO:0000256" key="2">
    <source>
        <dbReference type="ARBA" id="ARBA00007524"/>
    </source>
</evidence>
<keyword evidence="4 7" id="KW-1133">Transmembrane helix</keyword>
<dbReference type="OrthoDB" id="48437at2759"/>
<evidence type="ECO:0000256" key="1">
    <source>
        <dbReference type="ARBA" id="ARBA00004141"/>
    </source>
</evidence>
<keyword evidence="10" id="KW-1185">Reference proteome</keyword>
<feature type="compositionally biased region" description="Basic residues" evidence="6">
    <location>
        <begin position="134"/>
        <end position="146"/>
    </location>
</feature>
<dbReference type="Proteomes" id="UP000291116">
    <property type="component" value="Unassembled WGS sequence"/>
</dbReference>
<feature type="region of interest" description="Disordered" evidence="6">
    <location>
        <begin position="123"/>
        <end position="165"/>
    </location>
</feature>
<feature type="chain" id="PRO_5019188347" description="ABC transmembrane type-1 domain-containing protein" evidence="8">
    <location>
        <begin position="21"/>
        <end position="605"/>
    </location>
</feature>
<keyword evidence="3 7" id="KW-0812">Transmembrane</keyword>
<name>A0A448Z492_9STRA</name>
<sequence>MIGAALLAVSFALTLPFVRASNDWMWIETHHYTGERRGLPSNDSYLSRRRLEKETSIGRDKTISDTSYDFPFQSADIGSSSSSRDIGSKQHQRQAFPSETESGRRNFFFPIDFRRQKGRLNVGFSFGDDDGARKRGQRNRPPRRKSLTNGIKDRSFPPMSIVSGNSTTIPPAMASGGDPSEGTTATTALVEKTNHALEKRRATSATLQHGDAFRARSNYNDSNVELSLSLDPFSLASLVRNLVASSVGAGSVYVGTLKLLGPMILAKQCLASVGYAFYDYYSGRYLPQKQQKRVRCVQEYELIAAGRAALRSLLQFLCMGLVGQVVRLVLDPHHRSCTLGPPWPCHLWYGVVWLASVCAAGCACEEWGFDFLAKKTGNRFAPSSLSVLSTATDAGPRADFFFSSKHHVREDCLRGRRKRNVVGPQRRFVKGPSRDPENWLKSIMCILPDREDPIRPRQSGTNSGICRKVSGDVDVLLFPSVWKPLKFVMFLAFTKAIYESFSDSPLRASESGKLDLVLRTFVLQQTLHSEWHRLFVQERMLSLGACVSVIGLVALIWSLYAVSIVDRTAALLLTPFAAARLITSYVNFLVSFDRSTFIDNGVAFS</sequence>
<dbReference type="GO" id="GO:0016020">
    <property type="term" value="C:membrane"/>
    <property type="evidence" value="ECO:0007669"/>
    <property type="project" value="UniProtKB-SubCell"/>
</dbReference>
<evidence type="ECO:0000313" key="9">
    <source>
        <dbReference type="EMBL" id="VEU36883.1"/>
    </source>
</evidence>
<keyword evidence="8" id="KW-0732">Signal</keyword>
<evidence type="ECO:0000256" key="8">
    <source>
        <dbReference type="SAM" id="SignalP"/>
    </source>
</evidence>
<evidence type="ECO:0008006" key="11">
    <source>
        <dbReference type="Google" id="ProtNLM"/>
    </source>
</evidence>
<comment type="subcellular location">
    <subcellularLocation>
        <location evidence="1">Membrane</location>
        <topology evidence="1">Multi-pass membrane protein</topology>
    </subcellularLocation>
</comment>